<protein>
    <submittedName>
        <fullName evidence="2">Uncharacterized protein</fullName>
    </submittedName>
</protein>
<dbReference type="Proteomes" id="UP000887564">
    <property type="component" value="Unplaced"/>
</dbReference>
<evidence type="ECO:0000313" key="1">
    <source>
        <dbReference type="Proteomes" id="UP000887564"/>
    </source>
</evidence>
<proteinExistence type="predicted"/>
<dbReference type="WBParaSite" id="PEQ_0000082301-mRNA-1">
    <property type="protein sequence ID" value="PEQ_0000082301-mRNA-1"/>
    <property type="gene ID" value="PEQ_0000082301"/>
</dbReference>
<organism evidence="1 2">
    <name type="scientific">Parascaris equorum</name>
    <name type="common">Equine roundworm</name>
    <dbReference type="NCBI Taxonomy" id="6256"/>
    <lineage>
        <taxon>Eukaryota</taxon>
        <taxon>Metazoa</taxon>
        <taxon>Ecdysozoa</taxon>
        <taxon>Nematoda</taxon>
        <taxon>Chromadorea</taxon>
        <taxon>Rhabditida</taxon>
        <taxon>Spirurina</taxon>
        <taxon>Ascaridomorpha</taxon>
        <taxon>Ascaridoidea</taxon>
        <taxon>Ascarididae</taxon>
        <taxon>Parascaris</taxon>
    </lineage>
</organism>
<name>A0A914R3I5_PAREQ</name>
<dbReference type="AlphaFoldDB" id="A0A914R3I5"/>
<accession>A0A914R3I5</accession>
<reference evidence="2" key="1">
    <citation type="submission" date="2022-11" db="UniProtKB">
        <authorList>
            <consortium name="WormBaseParasite"/>
        </authorList>
    </citation>
    <scope>IDENTIFICATION</scope>
</reference>
<sequence length="58" mass="6557">MFTKLVSDAEGEPIRLVVLRRRHLNDEADDDGHANLADGCLQGTSITSEQVVQWRHQQ</sequence>
<keyword evidence="1" id="KW-1185">Reference proteome</keyword>
<evidence type="ECO:0000313" key="2">
    <source>
        <dbReference type="WBParaSite" id="PEQ_0000082301-mRNA-1"/>
    </source>
</evidence>